<name>A0ABD0VQ71_DENTH</name>
<keyword evidence="2" id="KW-1185">Reference proteome</keyword>
<reference evidence="1 2" key="1">
    <citation type="journal article" date="2024" name="Plant Biotechnol. J.">
        <title>Dendrobium thyrsiflorum genome and its molecular insights into genes involved in important horticultural traits.</title>
        <authorList>
            <person name="Chen B."/>
            <person name="Wang J.Y."/>
            <person name="Zheng P.J."/>
            <person name="Li K.L."/>
            <person name="Liang Y.M."/>
            <person name="Chen X.F."/>
            <person name="Zhang C."/>
            <person name="Zhao X."/>
            <person name="He X."/>
            <person name="Zhang G.Q."/>
            <person name="Liu Z.J."/>
            <person name="Xu Q."/>
        </authorList>
    </citation>
    <scope>NUCLEOTIDE SEQUENCE [LARGE SCALE GENOMIC DNA]</scope>
    <source>
        <strain evidence="1">GZMU011</strain>
    </source>
</reference>
<comment type="caution">
    <text evidence="1">The sequence shown here is derived from an EMBL/GenBank/DDBJ whole genome shotgun (WGS) entry which is preliminary data.</text>
</comment>
<accession>A0ABD0VQ71</accession>
<organism evidence="1 2">
    <name type="scientific">Dendrobium thyrsiflorum</name>
    <name type="common">Pinecone-like raceme dendrobium</name>
    <name type="synonym">Orchid</name>
    <dbReference type="NCBI Taxonomy" id="117978"/>
    <lineage>
        <taxon>Eukaryota</taxon>
        <taxon>Viridiplantae</taxon>
        <taxon>Streptophyta</taxon>
        <taxon>Embryophyta</taxon>
        <taxon>Tracheophyta</taxon>
        <taxon>Spermatophyta</taxon>
        <taxon>Magnoliopsida</taxon>
        <taxon>Liliopsida</taxon>
        <taxon>Asparagales</taxon>
        <taxon>Orchidaceae</taxon>
        <taxon>Epidendroideae</taxon>
        <taxon>Malaxideae</taxon>
        <taxon>Dendrobiinae</taxon>
        <taxon>Dendrobium</taxon>
    </lineage>
</organism>
<protein>
    <submittedName>
        <fullName evidence="1">Uncharacterized protein</fullName>
    </submittedName>
</protein>
<evidence type="ECO:0000313" key="1">
    <source>
        <dbReference type="EMBL" id="KAL0924971.1"/>
    </source>
</evidence>
<dbReference type="AlphaFoldDB" id="A0ABD0VQ71"/>
<proteinExistence type="predicted"/>
<gene>
    <name evidence="1" type="ORF">M5K25_005832</name>
</gene>
<sequence>MDESGWEARSSGQGLAFIGGTFPSAFDEVFSGRDDDWKVVPWRIGGVTSGKARVLSRQSNISIFKTSIFGFFGIQNIQACATIRSS</sequence>
<evidence type="ECO:0000313" key="2">
    <source>
        <dbReference type="Proteomes" id="UP001552299"/>
    </source>
</evidence>
<dbReference type="EMBL" id="JANQDX010000005">
    <property type="protein sequence ID" value="KAL0924971.1"/>
    <property type="molecule type" value="Genomic_DNA"/>
</dbReference>
<dbReference type="Proteomes" id="UP001552299">
    <property type="component" value="Unassembled WGS sequence"/>
</dbReference>